<evidence type="ECO:0000256" key="1">
    <source>
        <dbReference type="SAM" id="MobiDB-lite"/>
    </source>
</evidence>
<dbReference type="Bgee" id="ENSACAG00000005958">
    <property type="expression patterns" value="Expressed in brain and 12 other cell types or tissues"/>
</dbReference>
<dbReference type="Ensembl" id="ENSACAT00000005942.4">
    <property type="protein sequence ID" value="ENSACAP00000005813.4"/>
    <property type="gene ID" value="ENSACAG00000005958.4"/>
</dbReference>
<evidence type="ECO:0000313" key="3">
    <source>
        <dbReference type="Ensembl" id="ENSACAP00000005813.4"/>
    </source>
</evidence>
<name>H9GAQ8_ANOCA</name>
<dbReference type="InterPro" id="IPR011993">
    <property type="entry name" value="PH-like_dom_sf"/>
</dbReference>
<dbReference type="SUPFAM" id="SSF50729">
    <property type="entry name" value="PH domain-like"/>
    <property type="match status" value="1"/>
</dbReference>
<dbReference type="SMART" id="SM00461">
    <property type="entry name" value="WH1"/>
    <property type="match status" value="1"/>
</dbReference>
<reference evidence="3" key="3">
    <citation type="submission" date="2025-09" db="UniProtKB">
        <authorList>
            <consortium name="Ensembl"/>
        </authorList>
    </citation>
    <scope>IDENTIFICATION</scope>
</reference>
<dbReference type="InterPro" id="IPR000697">
    <property type="entry name" value="WH1/EVH1_dom"/>
</dbReference>
<dbReference type="Gene3D" id="2.30.29.30">
    <property type="entry name" value="Pleckstrin-homology domain (PH domain)/Phosphotyrosine-binding domain (PTB)"/>
    <property type="match status" value="1"/>
</dbReference>
<dbReference type="PANTHER" id="PTHR11202">
    <property type="entry name" value="SPROUTY-RELATED, EVH1 DOMAIN-CONTAINING PROTEIN FAMILY MEMBER"/>
    <property type="match status" value="1"/>
</dbReference>
<sequence length="126" mass="13799">MALEGRIRPPGLSLGTSGLEPQPFLLLFPFIFPSESVLCTTRATVMLYDDANKKWVPAGTGPQVFSRVQIYHSPANNTFRVVGRKMQPDQQVDLPSKSSQSLQGYRPSISPLVGLSSFFLPFSPAS</sequence>
<organism evidence="3 4">
    <name type="scientific">Anolis carolinensis</name>
    <name type="common">Green anole</name>
    <name type="synonym">American chameleon</name>
    <dbReference type="NCBI Taxonomy" id="28377"/>
    <lineage>
        <taxon>Eukaryota</taxon>
        <taxon>Metazoa</taxon>
        <taxon>Chordata</taxon>
        <taxon>Craniata</taxon>
        <taxon>Vertebrata</taxon>
        <taxon>Euteleostomi</taxon>
        <taxon>Lepidosauria</taxon>
        <taxon>Squamata</taxon>
        <taxon>Bifurcata</taxon>
        <taxon>Unidentata</taxon>
        <taxon>Episquamata</taxon>
        <taxon>Toxicofera</taxon>
        <taxon>Iguania</taxon>
        <taxon>Dactyloidae</taxon>
        <taxon>Anolis</taxon>
    </lineage>
</organism>
<keyword evidence="4" id="KW-1185">Reference proteome</keyword>
<dbReference type="Proteomes" id="UP000001646">
    <property type="component" value="Unplaced"/>
</dbReference>
<dbReference type="STRING" id="28377.ENSACAP00000005813"/>
<dbReference type="eggNOG" id="KOG4590">
    <property type="taxonomic scope" value="Eukaryota"/>
</dbReference>
<feature type="domain" description="WH1" evidence="2">
    <location>
        <begin position="33"/>
        <end position="126"/>
    </location>
</feature>
<feature type="region of interest" description="Disordered" evidence="1">
    <location>
        <begin position="86"/>
        <end position="106"/>
    </location>
</feature>
<evidence type="ECO:0000259" key="2">
    <source>
        <dbReference type="SMART" id="SM00461"/>
    </source>
</evidence>
<reference evidence="3" key="2">
    <citation type="submission" date="2025-08" db="UniProtKB">
        <authorList>
            <consortium name="Ensembl"/>
        </authorList>
    </citation>
    <scope>IDENTIFICATION</scope>
</reference>
<protein>
    <recommendedName>
        <fullName evidence="2">WH1 domain-containing protein</fullName>
    </recommendedName>
</protein>
<proteinExistence type="predicted"/>
<dbReference type="GeneTree" id="ENSGT00940000156765"/>
<dbReference type="Pfam" id="PF00568">
    <property type="entry name" value="WH1"/>
    <property type="match status" value="1"/>
</dbReference>
<accession>H9GAQ8</accession>
<dbReference type="InParanoid" id="H9GAQ8"/>
<reference evidence="3" key="1">
    <citation type="submission" date="2009-12" db="EMBL/GenBank/DDBJ databases">
        <title>The Genome Sequence of Anolis carolinensis (Green Anole Lizard).</title>
        <authorList>
            <consortium name="The Genome Sequencing Platform"/>
            <person name="Di Palma F."/>
            <person name="Alfoldi J."/>
            <person name="Heiman D."/>
            <person name="Young S."/>
            <person name="Grabherr M."/>
            <person name="Johnson J."/>
            <person name="Lander E.S."/>
            <person name="Lindblad-Toh K."/>
        </authorList>
    </citation>
    <scope>NUCLEOTIDE SEQUENCE [LARGE SCALE GENOMIC DNA]</scope>
    <source>
        <strain evidence="3">JBL SC #1</strain>
    </source>
</reference>
<dbReference type="HOGENOM" id="CLU_167794_0_0_1"/>
<evidence type="ECO:0000313" key="4">
    <source>
        <dbReference type="Proteomes" id="UP000001646"/>
    </source>
</evidence>
<dbReference type="PANTHER" id="PTHR11202:SF12">
    <property type="entry name" value="VASODILATOR-STIMULATED PHOSPHOPROTEIN"/>
    <property type="match status" value="1"/>
</dbReference>
<dbReference type="AlphaFoldDB" id="H9GAQ8"/>